<evidence type="ECO:0000313" key="3">
    <source>
        <dbReference type="Proteomes" id="UP001363035"/>
    </source>
</evidence>
<sequence>MLATAIQHIRSGSYTLSGSSAKASSQTGTTRTSSAVPVNKLRERNMIKD</sequence>
<reference evidence="2 3" key="1">
    <citation type="submission" date="2024-01" db="EMBL/GenBank/DDBJ databases">
        <title>Sphingobacterium tenebrionis sp. nov., a novel endophyte isolated from tenebrio molitor intestines.</title>
        <authorList>
            <person name="Zhang C."/>
        </authorList>
    </citation>
    <scope>NUCLEOTIDE SEQUENCE [LARGE SCALE GENOMIC DNA]</scope>
    <source>
        <strain evidence="2 3">PU5-4</strain>
    </source>
</reference>
<keyword evidence="3" id="KW-1185">Reference proteome</keyword>
<feature type="region of interest" description="Disordered" evidence="1">
    <location>
        <begin position="14"/>
        <end position="49"/>
    </location>
</feature>
<feature type="compositionally biased region" description="Basic and acidic residues" evidence="1">
    <location>
        <begin position="40"/>
        <end position="49"/>
    </location>
</feature>
<proteinExistence type="predicted"/>
<feature type="compositionally biased region" description="Polar residues" evidence="1">
    <location>
        <begin position="14"/>
        <end position="36"/>
    </location>
</feature>
<comment type="caution">
    <text evidence="2">The sequence shown here is derived from an EMBL/GenBank/DDBJ whole genome shotgun (WGS) entry which is preliminary data.</text>
</comment>
<evidence type="ECO:0000256" key="1">
    <source>
        <dbReference type="SAM" id="MobiDB-lite"/>
    </source>
</evidence>
<organism evidence="2 3">
    <name type="scientific">Sphingobacterium tenebrionis</name>
    <dbReference type="NCBI Taxonomy" id="3111775"/>
    <lineage>
        <taxon>Bacteria</taxon>
        <taxon>Pseudomonadati</taxon>
        <taxon>Bacteroidota</taxon>
        <taxon>Sphingobacteriia</taxon>
        <taxon>Sphingobacteriales</taxon>
        <taxon>Sphingobacteriaceae</taxon>
        <taxon>Sphingobacterium</taxon>
    </lineage>
</organism>
<gene>
    <name evidence="2" type="ORF">VJ786_01685</name>
</gene>
<name>A0ABU8I1M8_9SPHI</name>
<dbReference type="RefSeq" id="WP_336557106.1">
    <property type="nucleotide sequence ID" value="NZ_JAYLLN010000002.1"/>
</dbReference>
<accession>A0ABU8I1M8</accession>
<protein>
    <submittedName>
        <fullName evidence="2">Uncharacterized protein</fullName>
    </submittedName>
</protein>
<evidence type="ECO:0000313" key="2">
    <source>
        <dbReference type="EMBL" id="MEI5983605.1"/>
    </source>
</evidence>
<dbReference type="EMBL" id="JAYLLN010000002">
    <property type="protein sequence ID" value="MEI5983605.1"/>
    <property type="molecule type" value="Genomic_DNA"/>
</dbReference>
<dbReference type="Proteomes" id="UP001363035">
    <property type="component" value="Unassembled WGS sequence"/>
</dbReference>